<reference evidence="2 3" key="1">
    <citation type="journal article" date="2023" name="Plants (Basel)">
        <title>Bridging the Gap: Combining Genomics and Transcriptomics Approaches to Understand Stylosanthes scabra, an Orphan Legume from the Brazilian Caatinga.</title>
        <authorList>
            <person name="Ferreira-Neto J.R.C."/>
            <person name="da Silva M.D."/>
            <person name="Binneck E."/>
            <person name="de Melo N.F."/>
            <person name="da Silva R.H."/>
            <person name="de Melo A.L.T.M."/>
            <person name="Pandolfi V."/>
            <person name="Bustamante F.O."/>
            <person name="Brasileiro-Vidal A.C."/>
            <person name="Benko-Iseppon A.M."/>
        </authorList>
    </citation>
    <scope>NUCLEOTIDE SEQUENCE [LARGE SCALE GENOMIC DNA]</scope>
    <source>
        <tissue evidence="2">Leaves</tissue>
    </source>
</reference>
<accession>A0ABU6VKH6</accession>
<organism evidence="2 3">
    <name type="scientific">Stylosanthes scabra</name>
    <dbReference type="NCBI Taxonomy" id="79078"/>
    <lineage>
        <taxon>Eukaryota</taxon>
        <taxon>Viridiplantae</taxon>
        <taxon>Streptophyta</taxon>
        <taxon>Embryophyta</taxon>
        <taxon>Tracheophyta</taxon>
        <taxon>Spermatophyta</taxon>
        <taxon>Magnoliopsida</taxon>
        <taxon>eudicotyledons</taxon>
        <taxon>Gunneridae</taxon>
        <taxon>Pentapetalae</taxon>
        <taxon>rosids</taxon>
        <taxon>fabids</taxon>
        <taxon>Fabales</taxon>
        <taxon>Fabaceae</taxon>
        <taxon>Papilionoideae</taxon>
        <taxon>50 kb inversion clade</taxon>
        <taxon>dalbergioids sensu lato</taxon>
        <taxon>Dalbergieae</taxon>
        <taxon>Pterocarpus clade</taxon>
        <taxon>Stylosanthes</taxon>
    </lineage>
</organism>
<evidence type="ECO:0000313" key="3">
    <source>
        <dbReference type="Proteomes" id="UP001341840"/>
    </source>
</evidence>
<proteinExistence type="predicted"/>
<feature type="compositionally biased region" description="Basic and acidic residues" evidence="1">
    <location>
        <begin position="153"/>
        <end position="173"/>
    </location>
</feature>
<dbReference type="EMBL" id="JASCZI010151682">
    <property type="protein sequence ID" value="MED6174049.1"/>
    <property type="molecule type" value="Genomic_DNA"/>
</dbReference>
<keyword evidence="3" id="KW-1185">Reference proteome</keyword>
<comment type="caution">
    <text evidence="2">The sequence shown here is derived from an EMBL/GenBank/DDBJ whole genome shotgun (WGS) entry which is preliminary data.</text>
</comment>
<sequence>MGSGVIFYEYEKCENYEDYDEKADTKLRTIEIKRYHFDDKYFVHYLHSVRFDPDRPYEIPIESLLVDQPLSSSSNGKSSTQGSHPSRRSSPTPRYLPRRSLSTHRVSSLSPANANSSLRHRVAGKELRPPMSWELILPSEGWMCEGDESGSEVGEKEASVETEEACEKDKEEKDLEQEEEEEEEDEEENPEEEAPAAPLLMDVDSKDDSLRLLDDLIRYHEYSPIQSGHASKKNSSGNPSDRHSVNHDASSFDLSGVWPPPSSGPSRRMPRHCYYTRGLSC</sequence>
<protein>
    <submittedName>
        <fullName evidence="2">Uncharacterized protein</fullName>
    </submittedName>
</protein>
<feature type="region of interest" description="Disordered" evidence="1">
    <location>
        <begin position="144"/>
        <end position="206"/>
    </location>
</feature>
<feature type="compositionally biased region" description="Low complexity" evidence="1">
    <location>
        <begin position="71"/>
        <end position="100"/>
    </location>
</feature>
<feature type="compositionally biased region" description="Polar residues" evidence="1">
    <location>
        <begin position="224"/>
        <end position="239"/>
    </location>
</feature>
<feature type="compositionally biased region" description="Acidic residues" evidence="1">
    <location>
        <begin position="174"/>
        <end position="194"/>
    </location>
</feature>
<evidence type="ECO:0000313" key="2">
    <source>
        <dbReference type="EMBL" id="MED6174049.1"/>
    </source>
</evidence>
<name>A0ABU6VKH6_9FABA</name>
<evidence type="ECO:0000256" key="1">
    <source>
        <dbReference type="SAM" id="MobiDB-lite"/>
    </source>
</evidence>
<dbReference type="Proteomes" id="UP001341840">
    <property type="component" value="Unassembled WGS sequence"/>
</dbReference>
<feature type="region of interest" description="Disordered" evidence="1">
    <location>
        <begin position="68"/>
        <end position="114"/>
    </location>
</feature>
<gene>
    <name evidence="2" type="ORF">PIB30_065220</name>
</gene>
<feature type="region of interest" description="Disordered" evidence="1">
    <location>
        <begin position="223"/>
        <end position="271"/>
    </location>
</feature>